<evidence type="ECO:0000259" key="5">
    <source>
        <dbReference type="Pfam" id="PF16214"/>
    </source>
</evidence>
<dbReference type="EMBL" id="BFAA01003483">
    <property type="protein sequence ID" value="GCB71521.1"/>
    <property type="molecule type" value="Genomic_DNA"/>
</dbReference>
<evidence type="ECO:0000256" key="1">
    <source>
        <dbReference type="ARBA" id="ARBA00022741"/>
    </source>
</evidence>
<dbReference type="GO" id="GO:0005886">
    <property type="term" value="C:plasma membrane"/>
    <property type="evidence" value="ECO:0007669"/>
    <property type="project" value="TreeGrafter"/>
</dbReference>
<evidence type="ECO:0000256" key="2">
    <source>
        <dbReference type="ARBA" id="ARBA00023239"/>
    </source>
</evidence>
<dbReference type="OMA" id="WIICYLL"/>
<dbReference type="PANTHER" id="PTHR45627">
    <property type="entry name" value="ADENYLATE CYCLASE TYPE 1"/>
    <property type="match status" value="1"/>
</dbReference>
<dbReference type="PANTHER" id="PTHR45627:SF16">
    <property type="entry name" value="ADENYLATE CYCLASE"/>
    <property type="match status" value="1"/>
</dbReference>
<feature type="transmembrane region" description="Helical" evidence="4">
    <location>
        <begin position="204"/>
        <end position="224"/>
    </location>
</feature>
<evidence type="ECO:0000256" key="3">
    <source>
        <dbReference type="SAM" id="MobiDB-lite"/>
    </source>
</evidence>
<dbReference type="GO" id="GO:0000166">
    <property type="term" value="F:nucleotide binding"/>
    <property type="evidence" value="ECO:0007669"/>
    <property type="project" value="UniProtKB-KW"/>
</dbReference>
<feature type="transmembrane region" description="Helical" evidence="4">
    <location>
        <begin position="178"/>
        <end position="198"/>
    </location>
</feature>
<dbReference type="STRING" id="75743.A0A401PEI1"/>
<dbReference type="GO" id="GO:0004016">
    <property type="term" value="F:adenylate cyclase activity"/>
    <property type="evidence" value="ECO:0007669"/>
    <property type="project" value="TreeGrafter"/>
</dbReference>
<keyword evidence="4" id="KW-1133">Transmembrane helix</keyword>
<name>A0A401PEI1_SCYTO</name>
<reference evidence="6 7" key="1">
    <citation type="journal article" date="2018" name="Nat. Ecol. Evol.">
        <title>Shark genomes provide insights into elasmobranch evolution and the origin of vertebrates.</title>
        <authorList>
            <person name="Hara Y"/>
            <person name="Yamaguchi K"/>
            <person name="Onimaru K"/>
            <person name="Kadota M"/>
            <person name="Koyanagi M"/>
            <person name="Keeley SD"/>
            <person name="Tatsumi K"/>
            <person name="Tanaka K"/>
            <person name="Motone F"/>
            <person name="Kageyama Y"/>
            <person name="Nozu R"/>
            <person name="Adachi N"/>
            <person name="Nishimura O"/>
            <person name="Nakagawa R"/>
            <person name="Tanegashima C"/>
            <person name="Kiyatake I"/>
            <person name="Matsumoto R"/>
            <person name="Murakumo K"/>
            <person name="Nishida K"/>
            <person name="Terakita A"/>
            <person name="Kuratani S"/>
            <person name="Sato K"/>
            <person name="Hyodo S Kuraku.S."/>
        </authorList>
    </citation>
    <scope>NUCLEOTIDE SEQUENCE [LARGE SCALE GENOMIC DNA]</scope>
</reference>
<dbReference type="OrthoDB" id="2107370at2759"/>
<dbReference type="GO" id="GO:0007189">
    <property type="term" value="P:adenylate cyclase-activating G protein-coupled receptor signaling pathway"/>
    <property type="evidence" value="ECO:0007669"/>
    <property type="project" value="TreeGrafter"/>
</dbReference>
<keyword evidence="7" id="KW-1185">Reference proteome</keyword>
<proteinExistence type="predicted"/>
<dbReference type="InterPro" id="IPR032628">
    <property type="entry name" value="AC_N"/>
</dbReference>
<comment type="caution">
    <text evidence="6">The sequence shown here is derived from an EMBL/GenBank/DDBJ whole genome shotgun (WGS) entry which is preliminary data.</text>
</comment>
<keyword evidence="2" id="KW-0456">Lyase</keyword>
<gene>
    <name evidence="6" type="ORF">scyTo_0008858</name>
</gene>
<dbReference type="AlphaFoldDB" id="A0A401PEI1"/>
<feature type="region of interest" description="Disordered" evidence="3">
    <location>
        <begin position="1"/>
        <end position="98"/>
    </location>
</feature>
<keyword evidence="4" id="KW-0812">Transmembrane</keyword>
<protein>
    <recommendedName>
        <fullName evidence="5">Adenylate cyclase N-terminal domain-containing protein</fullName>
    </recommendedName>
</protein>
<dbReference type="Pfam" id="PF16214">
    <property type="entry name" value="AC_N"/>
    <property type="match status" value="1"/>
</dbReference>
<dbReference type="Proteomes" id="UP000288216">
    <property type="component" value="Unassembled WGS sequence"/>
</dbReference>
<evidence type="ECO:0000256" key="4">
    <source>
        <dbReference type="SAM" id="Phobius"/>
    </source>
</evidence>
<evidence type="ECO:0000313" key="7">
    <source>
        <dbReference type="Proteomes" id="UP000288216"/>
    </source>
</evidence>
<keyword evidence="1" id="KW-0547">Nucleotide-binding</keyword>
<organism evidence="6 7">
    <name type="scientific">Scyliorhinus torazame</name>
    <name type="common">Cloudy catshark</name>
    <name type="synonym">Catulus torazame</name>
    <dbReference type="NCBI Taxonomy" id="75743"/>
    <lineage>
        <taxon>Eukaryota</taxon>
        <taxon>Metazoa</taxon>
        <taxon>Chordata</taxon>
        <taxon>Craniata</taxon>
        <taxon>Vertebrata</taxon>
        <taxon>Chondrichthyes</taxon>
        <taxon>Elasmobranchii</taxon>
        <taxon>Galeomorphii</taxon>
        <taxon>Galeoidea</taxon>
        <taxon>Carcharhiniformes</taxon>
        <taxon>Scyliorhinidae</taxon>
        <taxon>Scyliorhinus</taxon>
    </lineage>
</organism>
<evidence type="ECO:0000313" key="6">
    <source>
        <dbReference type="EMBL" id="GCB71521.1"/>
    </source>
</evidence>
<feature type="transmembrane region" description="Helical" evidence="4">
    <location>
        <begin position="261"/>
        <end position="279"/>
    </location>
</feature>
<sequence>MSRANSVSPPGGGPPPGGGNEHKAAWAEGGGCTLQSRANGIPIPGGRSREKPWGDEEDEEDSQRRLPGKTARLSIRSKSAWQEQLSREGGPGSRNSVVRSRHQLRLDGEVRPKSVEMRLEEQTMSKLADVDSSASDVEISFADCCHGLFRIFQSKKFQSEKLERLYQRYFFRLNQSSLTMLMGVLVLVCAVMLAFHCAHGSYELPYLVVLAVTIVLVLVLMVVCNRNGFHQDHMWIICYLLIVVILVVDIIGLLLVEPRSASEGIWWTIFFIYIIYTLLPIRMRAAVISGILLSALHLGISWKRNIVDPFLWKQVRTLLKNKQLISFA</sequence>
<feature type="domain" description="Adenylate cyclase N-terminal" evidence="5">
    <location>
        <begin position="1"/>
        <end position="315"/>
    </location>
</feature>
<keyword evidence="4" id="KW-0472">Membrane</keyword>
<accession>A0A401PEI1</accession>
<feature type="transmembrane region" description="Helical" evidence="4">
    <location>
        <begin position="236"/>
        <end position="255"/>
    </location>
</feature>